<keyword evidence="2" id="KW-1133">Transmembrane helix</keyword>
<proteinExistence type="predicted"/>
<feature type="region of interest" description="Disordered" evidence="1">
    <location>
        <begin position="178"/>
        <end position="225"/>
    </location>
</feature>
<reference evidence="3" key="1">
    <citation type="submission" date="2020-06" db="EMBL/GenBank/DDBJ databases">
        <title>Draft genome of Bugula neritina, a colonial animal packing powerful symbionts and potential medicines.</title>
        <authorList>
            <person name="Rayko M."/>
        </authorList>
    </citation>
    <scope>NUCLEOTIDE SEQUENCE [LARGE SCALE GENOMIC DNA]</scope>
    <source>
        <strain evidence="3">Kwan_BN1</strain>
    </source>
</reference>
<organism evidence="3 4">
    <name type="scientific">Bugula neritina</name>
    <name type="common">Brown bryozoan</name>
    <name type="synonym">Sertularia neritina</name>
    <dbReference type="NCBI Taxonomy" id="10212"/>
    <lineage>
        <taxon>Eukaryota</taxon>
        <taxon>Metazoa</taxon>
        <taxon>Spiralia</taxon>
        <taxon>Lophotrochozoa</taxon>
        <taxon>Bryozoa</taxon>
        <taxon>Gymnolaemata</taxon>
        <taxon>Cheilostomatida</taxon>
        <taxon>Flustrina</taxon>
        <taxon>Buguloidea</taxon>
        <taxon>Bugulidae</taxon>
        <taxon>Bugula</taxon>
    </lineage>
</organism>
<evidence type="ECO:0000313" key="3">
    <source>
        <dbReference type="EMBL" id="KAF6023421.1"/>
    </source>
</evidence>
<feature type="transmembrane region" description="Helical" evidence="2">
    <location>
        <begin position="150"/>
        <end position="169"/>
    </location>
</feature>
<comment type="caution">
    <text evidence="3">The sequence shown here is derived from an EMBL/GenBank/DDBJ whole genome shotgun (WGS) entry which is preliminary data.</text>
</comment>
<evidence type="ECO:0000256" key="2">
    <source>
        <dbReference type="SAM" id="Phobius"/>
    </source>
</evidence>
<dbReference type="AlphaFoldDB" id="A0A7J7JCS4"/>
<accession>A0A7J7JCS4</accession>
<evidence type="ECO:0000313" key="4">
    <source>
        <dbReference type="Proteomes" id="UP000593567"/>
    </source>
</evidence>
<protein>
    <submittedName>
        <fullName evidence="3">Uncharacterized protein</fullName>
    </submittedName>
</protein>
<dbReference type="Proteomes" id="UP000593567">
    <property type="component" value="Unassembled WGS sequence"/>
</dbReference>
<keyword evidence="4" id="KW-1185">Reference proteome</keyword>
<keyword evidence="2" id="KW-0812">Transmembrane</keyword>
<sequence length="225" mass="25855">MLRQFLASTSAKIKKSACQLAKAKGQQILALKLQTTSPPQANVMIIKIWIAFVVALTSHADELCNLGKKQCQTYNRNTTEWKHDCYIETTAFNTEIVLNCLPECYPERWAKCDHFCSDFEYIEECSEENQHPPVTDSPQDEQNNAAIKPFSAFLIMISLMILLITYWRWRAHLSRRRKTPAVRNSDEEKGNSERQMEELVSLNKQTPLFDSTDTGKSQSTTNTER</sequence>
<gene>
    <name evidence="3" type="ORF">EB796_018271</name>
</gene>
<feature type="compositionally biased region" description="Polar residues" evidence="1">
    <location>
        <begin position="202"/>
        <end position="225"/>
    </location>
</feature>
<keyword evidence="2" id="KW-0472">Membrane</keyword>
<feature type="compositionally biased region" description="Basic and acidic residues" evidence="1">
    <location>
        <begin position="184"/>
        <end position="197"/>
    </location>
</feature>
<evidence type="ECO:0000256" key="1">
    <source>
        <dbReference type="SAM" id="MobiDB-lite"/>
    </source>
</evidence>
<name>A0A7J7JCS4_BUGNE</name>
<dbReference type="EMBL" id="VXIV02002717">
    <property type="protein sequence ID" value="KAF6023421.1"/>
    <property type="molecule type" value="Genomic_DNA"/>
</dbReference>